<dbReference type="STRING" id="1941349.STSP1_00391"/>
<name>A0A1W6LJQ7_9BACT</name>
<gene>
    <name evidence="2" type="ORF">STSP1_00391</name>
</gene>
<dbReference type="Proteomes" id="UP000193334">
    <property type="component" value="Chromosome"/>
</dbReference>
<reference evidence="3" key="1">
    <citation type="submission" date="2017-04" db="EMBL/GenBank/DDBJ databases">
        <title>Comparative genomics and description of representatives of a novel lineage of planctomycetes thriving in anoxic sediments.</title>
        <authorList>
            <person name="Spring S."/>
            <person name="Bunk B."/>
            <person name="Sproer C."/>
        </authorList>
    </citation>
    <scope>NUCLEOTIDE SEQUENCE [LARGE SCALE GENOMIC DNA]</scope>
    <source>
        <strain evidence="3">ST-PulAB-D4</strain>
    </source>
</reference>
<evidence type="ECO:0000313" key="3">
    <source>
        <dbReference type="Proteomes" id="UP000193334"/>
    </source>
</evidence>
<sequence length="181" mass="20734" precursor="true">MQKVIILFSAAILFLAPVAKSQELGANFNQFLGRPVEFIEQMEQNEITYVRAFIDFMDYFLILDEDRKISGVDLDAIRNHKPSEQFAAVKDKSKGRLKLISSFKIRFDICKGDVPPLHSQQMEYVFTAAEEFLKSYNIGEKISILVMGNEPMFASGRDSKDYAQFINELADRIAGWKKKYG</sequence>
<dbReference type="RefSeq" id="WP_085754738.1">
    <property type="nucleotide sequence ID" value="NZ_CP021023.1"/>
</dbReference>
<evidence type="ECO:0000256" key="1">
    <source>
        <dbReference type="SAM" id="SignalP"/>
    </source>
</evidence>
<feature type="chain" id="PRO_5012054586" evidence="1">
    <location>
        <begin position="22"/>
        <end position="181"/>
    </location>
</feature>
<keyword evidence="3" id="KW-1185">Reference proteome</keyword>
<keyword evidence="1" id="KW-0732">Signal</keyword>
<dbReference type="AlphaFoldDB" id="A0A1W6LJQ7"/>
<dbReference type="KEGG" id="pbp:STSP1_00391"/>
<dbReference type="EMBL" id="CP021023">
    <property type="protein sequence ID" value="ARN56021.1"/>
    <property type="molecule type" value="Genomic_DNA"/>
</dbReference>
<accession>A0A1W6LJQ7</accession>
<organism evidence="2 3">
    <name type="scientific">Sedimentisphaera salicampi</name>
    <dbReference type="NCBI Taxonomy" id="1941349"/>
    <lineage>
        <taxon>Bacteria</taxon>
        <taxon>Pseudomonadati</taxon>
        <taxon>Planctomycetota</taxon>
        <taxon>Phycisphaerae</taxon>
        <taxon>Sedimentisphaerales</taxon>
        <taxon>Sedimentisphaeraceae</taxon>
        <taxon>Sedimentisphaera</taxon>
    </lineage>
</organism>
<protein>
    <submittedName>
        <fullName evidence="2">Uncharacterized protein</fullName>
    </submittedName>
</protein>
<evidence type="ECO:0000313" key="2">
    <source>
        <dbReference type="EMBL" id="ARN56021.1"/>
    </source>
</evidence>
<feature type="signal peptide" evidence="1">
    <location>
        <begin position="1"/>
        <end position="21"/>
    </location>
</feature>
<proteinExistence type="predicted"/>